<dbReference type="CDD" id="cd00165">
    <property type="entry name" value="S4"/>
    <property type="match status" value="1"/>
</dbReference>
<evidence type="ECO:0000256" key="1">
    <source>
        <dbReference type="ARBA" id="ARBA00008348"/>
    </source>
</evidence>
<reference evidence="9 10" key="1">
    <citation type="submission" date="2017-08" db="EMBL/GenBank/DDBJ databases">
        <title>Halovibrio sewagensis sp. nov., isolated from wastewater of high salinity.</title>
        <authorList>
            <person name="Dong X."/>
            <person name="Zhang G."/>
        </authorList>
    </citation>
    <scope>NUCLEOTIDE SEQUENCE [LARGE SCALE GENOMIC DNA]</scope>
    <source>
        <strain evidence="9 10">YL5-2</strain>
    </source>
</reference>
<keyword evidence="3 7" id="KW-0413">Isomerase</keyword>
<evidence type="ECO:0000256" key="5">
    <source>
        <dbReference type="ARBA" id="ARBA00037590"/>
    </source>
</evidence>
<feature type="domain" description="RNA-binding S4" evidence="8">
    <location>
        <begin position="10"/>
        <end position="75"/>
    </location>
</feature>
<protein>
    <recommendedName>
        <fullName evidence="7">Pseudouridine synthase</fullName>
        <ecNumber evidence="7">5.4.99.-</ecNumber>
    </recommendedName>
</protein>
<dbReference type="InterPro" id="IPR018496">
    <property type="entry name" value="PsdUridine_synth_RsuA/RluB_CS"/>
</dbReference>
<dbReference type="Pfam" id="PF00849">
    <property type="entry name" value="PseudoU_synth_2"/>
    <property type="match status" value="1"/>
</dbReference>
<evidence type="ECO:0000313" key="10">
    <source>
        <dbReference type="Proteomes" id="UP000218896"/>
    </source>
</evidence>
<dbReference type="InterPro" id="IPR050343">
    <property type="entry name" value="RsuA_PseudoU_synthase"/>
</dbReference>
<comment type="caution">
    <text evidence="9">The sequence shown here is derived from an EMBL/GenBank/DDBJ whole genome shotgun (WGS) entry which is preliminary data.</text>
</comment>
<dbReference type="NCBIfam" id="TIGR00093">
    <property type="entry name" value="pseudouridine synthase"/>
    <property type="match status" value="1"/>
</dbReference>
<dbReference type="InterPro" id="IPR036986">
    <property type="entry name" value="S4_RNA-bd_sf"/>
</dbReference>
<dbReference type="GO" id="GO:0005829">
    <property type="term" value="C:cytosol"/>
    <property type="evidence" value="ECO:0007669"/>
    <property type="project" value="UniProtKB-ARBA"/>
</dbReference>
<dbReference type="CDD" id="cd02553">
    <property type="entry name" value="PseudoU_synth_RsuA"/>
    <property type="match status" value="1"/>
</dbReference>
<dbReference type="InterPro" id="IPR042092">
    <property type="entry name" value="PsdUridine_s_RsuA/RluB/E/F_cat"/>
</dbReference>
<sequence length="249" mass="28390">MTEPEKRRRRRLDFLIARLTGMTRKEAKQLIKAGRIEVEGRENEGLKAQSRIGVEEAIFLDDQQLERESGERYLMLNKPTGVVSATKDDYDPTVLDLLEPELRRGLHPVGRLDKDTTGLLLLTTDGEWSHRITSPRHGFPKTYRVWVADPIDDETLASLEEGIMLRGEDTAAVAHDIERLGRAELRLTLTQGRYHQIKRMMGAVGNRVVRLHRERVGPIDLDPDLEPGDYRDLNEAEVNAFLPVDDPPQ</sequence>
<dbReference type="GO" id="GO:0003723">
    <property type="term" value="F:RNA binding"/>
    <property type="evidence" value="ECO:0007669"/>
    <property type="project" value="UniProtKB-KW"/>
</dbReference>
<dbReference type="Gene3D" id="3.10.290.10">
    <property type="entry name" value="RNA-binding S4 domain"/>
    <property type="match status" value="1"/>
</dbReference>
<dbReference type="PANTHER" id="PTHR47683:SF4">
    <property type="entry name" value="PSEUDOURIDINE SYNTHASE"/>
    <property type="match status" value="1"/>
</dbReference>
<dbReference type="PANTHER" id="PTHR47683">
    <property type="entry name" value="PSEUDOURIDINE SYNTHASE FAMILY PROTEIN-RELATED"/>
    <property type="match status" value="1"/>
</dbReference>
<proteinExistence type="inferred from homology"/>
<dbReference type="EC" id="5.4.99.-" evidence="7"/>
<evidence type="ECO:0000256" key="4">
    <source>
        <dbReference type="ARBA" id="ARBA00036749"/>
    </source>
</evidence>
<dbReference type="SUPFAM" id="SSF55120">
    <property type="entry name" value="Pseudouridine synthase"/>
    <property type="match status" value="1"/>
</dbReference>
<name>A0A2A2F347_9GAMM</name>
<dbReference type="InterPro" id="IPR000748">
    <property type="entry name" value="PsdUridine_synth_RsuA/RluB/E/F"/>
</dbReference>
<comment type="function">
    <text evidence="5">Responsible for synthesis of pseudouridine from uracil-516 in 16S ribosomal RNA.</text>
</comment>
<comment type="similarity">
    <text evidence="1 7">Belongs to the pseudouridine synthase RsuA family.</text>
</comment>
<accession>A0A2A2F347</accession>
<organism evidence="9 10">
    <name type="scientific">Halovibrio salipaludis</name>
    <dbReference type="NCBI Taxonomy" id="2032626"/>
    <lineage>
        <taxon>Bacteria</taxon>
        <taxon>Pseudomonadati</taxon>
        <taxon>Pseudomonadota</taxon>
        <taxon>Gammaproteobacteria</taxon>
        <taxon>Oceanospirillales</taxon>
        <taxon>Halomonadaceae</taxon>
        <taxon>Halovibrio</taxon>
    </lineage>
</organism>
<evidence type="ECO:0000256" key="6">
    <source>
        <dbReference type="PROSITE-ProRule" id="PRU00182"/>
    </source>
</evidence>
<evidence type="ECO:0000256" key="2">
    <source>
        <dbReference type="ARBA" id="ARBA00022884"/>
    </source>
</evidence>
<dbReference type="OrthoDB" id="9807213at2"/>
<comment type="catalytic activity">
    <reaction evidence="4">
        <text>uridine(516) in 16S rRNA = pseudouridine(516) in 16S rRNA</text>
        <dbReference type="Rhea" id="RHEA:38867"/>
        <dbReference type="Rhea" id="RHEA-COMP:10089"/>
        <dbReference type="Rhea" id="RHEA-COMP:10090"/>
        <dbReference type="ChEBI" id="CHEBI:65314"/>
        <dbReference type="ChEBI" id="CHEBI:65315"/>
        <dbReference type="EC" id="5.4.99.19"/>
    </reaction>
</comment>
<dbReference type="Gene3D" id="3.30.70.1560">
    <property type="entry name" value="Alpha-L RNA-binding motif"/>
    <property type="match status" value="1"/>
</dbReference>
<evidence type="ECO:0000256" key="3">
    <source>
        <dbReference type="ARBA" id="ARBA00023235"/>
    </source>
</evidence>
<dbReference type="InterPro" id="IPR002942">
    <property type="entry name" value="S4_RNA-bd"/>
</dbReference>
<dbReference type="AlphaFoldDB" id="A0A2A2F347"/>
<dbReference type="InterPro" id="IPR020103">
    <property type="entry name" value="PsdUridine_synth_cat_dom_sf"/>
</dbReference>
<keyword evidence="10" id="KW-1185">Reference proteome</keyword>
<dbReference type="FunFam" id="3.30.70.1560:FF:000001">
    <property type="entry name" value="Pseudouridine synthase"/>
    <property type="match status" value="1"/>
</dbReference>
<dbReference type="InterPro" id="IPR020094">
    <property type="entry name" value="TruA/RsuA/RluB/E/F_N"/>
</dbReference>
<dbReference type="Proteomes" id="UP000218896">
    <property type="component" value="Unassembled WGS sequence"/>
</dbReference>
<evidence type="ECO:0000256" key="7">
    <source>
        <dbReference type="RuleBase" id="RU003887"/>
    </source>
</evidence>
<dbReference type="SUPFAM" id="SSF55174">
    <property type="entry name" value="Alpha-L RNA-binding motif"/>
    <property type="match status" value="1"/>
</dbReference>
<dbReference type="RefSeq" id="WP_095617946.1">
    <property type="nucleotide sequence ID" value="NZ_NSKD01000005.1"/>
</dbReference>
<dbReference type="PROSITE" id="PS50889">
    <property type="entry name" value="S4"/>
    <property type="match status" value="1"/>
</dbReference>
<keyword evidence="2 6" id="KW-0694">RNA-binding</keyword>
<dbReference type="GO" id="GO:0160136">
    <property type="term" value="F:16S rRNA pseudouridine(516) synthase activity"/>
    <property type="evidence" value="ECO:0007669"/>
    <property type="project" value="UniProtKB-EC"/>
</dbReference>
<dbReference type="InterPro" id="IPR006145">
    <property type="entry name" value="PsdUridine_synth_RsuA/RluA"/>
</dbReference>
<dbReference type="EMBL" id="NSKD01000005">
    <property type="protein sequence ID" value="PAU79876.1"/>
    <property type="molecule type" value="Genomic_DNA"/>
</dbReference>
<dbReference type="GO" id="GO:0000455">
    <property type="term" value="P:enzyme-directed rRNA pseudouridine synthesis"/>
    <property type="evidence" value="ECO:0007669"/>
    <property type="project" value="UniProtKB-ARBA"/>
</dbReference>
<dbReference type="SMART" id="SM00363">
    <property type="entry name" value="S4"/>
    <property type="match status" value="1"/>
</dbReference>
<evidence type="ECO:0000259" key="8">
    <source>
        <dbReference type="SMART" id="SM00363"/>
    </source>
</evidence>
<dbReference type="PROSITE" id="PS01149">
    <property type="entry name" value="PSI_RSU"/>
    <property type="match status" value="1"/>
</dbReference>
<gene>
    <name evidence="9" type="ORF">CK501_11800</name>
</gene>
<evidence type="ECO:0000313" key="9">
    <source>
        <dbReference type="EMBL" id="PAU79876.1"/>
    </source>
</evidence>
<dbReference type="Gene3D" id="3.30.70.580">
    <property type="entry name" value="Pseudouridine synthase I, catalytic domain, N-terminal subdomain"/>
    <property type="match status" value="1"/>
</dbReference>